<dbReference type="EMBL" id="KX925554">
    <property type="protein sequence ID" value="APC46410.1"/>
    <property type="molecule type" value="Genomic_DNA"/>
</dbReference>
<keyword evidence="1" id="KW-0175">Coiled coil</keyword>
<evidence type="ECO:0000256" key="1">
    <source>
        <dbReference type="SAM" id="Coils"/>
    </source>
</evidence>
<evidence type="ECO:0008006" key="5">
    <source>
        <dbReference type="Google" id="ProtNLM"/>
    </source>
</evidence>
<dbReference type="GeneID" id="55601562"/>
<feature type="coiled-coil region" evidence="1">
    <location>
        <begin position="53"/>
        <end position="141"/>
    </location>
</feature>
<accession>A0A1J0GW45</accession>
<dbReference type="Proteomes" id="UP000224898">
    <property type="component" value="Segment"/>
</dbReference>
<evidence type="ECO:0000313" key="4">
    <source>
        <dbReference type="Proteomes" id="UP000224898"/>
    </source>
</evidence>
<feature type="compositionally biased region" description="Pro residues" evidence="2">
    <location>
        <begin position="7"/>
        <end position="18"/>
    </location>
</feature>
<reference evidence="3 4" key="1">
    <citation type="submission" date="2016-09" db="EMBL/GenBank/DDBJ databases">
        <title>Complete Genome Sequence of Streptomyces 5a phage BRock.</title>
        <authorList>
            <person name="Crossman A."/>
            <person name="Baron S."/>
            <person name="Jamdagni P."/>
            <person name="Khatri P."/>
            <person name="Sharma D."/>
            <person name="Pandey M."/>
            <person name="Goyal S."/>
            <person name="Kumar S."/>
            <person name="Phogat A."/>
            <person name="Chawla G."/>
            <person name="Pasricha M."/>
            <person name="Gupta K."/>
            <person name="Bazzad D."/>
            <person name="Aggarwal V."/>
            <person name="Poughat A."/>
            <person name="Singh K."/>
            <person name="Rana P."/>
            <person name="Gautam R."/>
            <person name="Sharma V."/>
            <person name="Tyagi D."/>
            <person name="Shahi A."/>
            <person name="Jangra N."/>
            <person name="Malik M."/>
            <person name="Sidhu P.K."/>
            <person name="Malik S."/>
            <person name="Ghalyan Y."/>
            <person name="Sharma S.S."/>
            <person name="Malik A."/>
            <person name="Chuttani R."/>
            <person name="Bamal N."/>
            <person name="Bhadula D."/>
            <person name="Batra A."/>
            <person name="Temple L."/>
            <person name="Nehra K."/>
        </authorList>
    </citation>
    <scope>NUCLEOTIDE SEQUENCE [LARGE SCALE GENOMIC DNA]</scope>
</reference>
<evidence type="ECO:0000256" key="2">
    <source>
        <dbReference type="SAM" id="MobiDB-lite"/>
    </source>
</evidence>
<organism evidence="3 4">
    <name type="scientific">Streptomyces phage BRock</name>
    <dbReference type="NCBI Taxonomy" id="1913591"/>
    <lineage>
        <taxon>Viruses</taxon>
        <taxon>Duplodnaviria</taxon>
        <taxon>Heunggongvirae</taxon>
        <taxon>Uroviricota</taxon>
        <taxon>Caudoviricetes</taxon>
        <taxon>Borockvirus</taxon>
        <taxon>Borockvirus brock</taxon>
    </lineage>
</organism>
<dbReference type="KEGG" id="vg:55601562"/>
<proteinExistence type="predicted"/>
<dbReference type="RefSeq" id="YP_009831873.1">
    <property type="nucleotide sequence ID" value="NC_048650.1"/>
</dbReference>
<sequence>MSTPVPSQNPTPNGPPSDPAIGDQNNNGPATPPAQSAAMFTAEQLEAVRKEEKNKLYAQIQSLQAEQKKANDALAAIQAAKDAELAAAQQAQATKDAEAQAAREAEMSAKDLLEEKLRANNDTWEARFNQLQQERDTEKALLAKEREYNELVAYRNAAIDAAKDDIAPQFYDFISGENKEQIDAGIARAKAATESIAQQFQAAQQAQLSQMRGVSPTGYATTGPMDMNPGTQTLSDVDIANMSMTEFAKLRQKTGIGSAEARTNRGLFG</sequence>
<keyword evidence="4" id="KW-1185">Reference proteome</keyword>
<evidence type="ECO:0000313" key="3">
    <source>
        <dbReference type="EMBL" id="APC46410.1"/>
    </source>
</evidence>
<name>A0A1J0GW45_9CAUD</name>
<feature type="region of interest" description="Disordered" evidence="2">
    <location>
        <begin position="1"/>
        <end position="37"/>
    </location>
</feature>
<protein>
    <recommendedName>
        <fullName evidence="5">Scaffolding protein</fullName>
    </recommendedName>
</protein>